<feature type="compositionally biased region" description="Polar residues" evidence="1">
    <location>
        <begin position="422"/>
        <end position="440"/>
    </location>
</feature>
<dbReference type="AlphaFoldDB" id="A0A6A5BSK9"/>
<gene>
    <name evidence="2" type="ORF">FDP41_003014</name>
</gene>
<dbReference type="RefSeq" id="XP_044562405.1">
    <property type="nucleotide sequence ID" value="XM_044706272.1"/>
</dbReference>
<proteinExistence type="predicted"/>
<organism evidence="2 3">
    <name type="scientific">Naegleria fowleri</name>
    <name type="common">Brain eating amoeba</name>
    <dbReference type="NCBI Taxonomy" id="5763"/>
    <lineage>
        <taxon>Eukaryota</taxon>
        <taxon>Discoba</taxon>
        <taxon>Heterolobosea</taxon>
        <taxon>Tetramitia</taxon>
        <taxon>Eutetramitia</taxon>
        <taxon>Vahlkampfiidae</taxon>
        <taxon>Naegleria</taxon>
    </lineage>
</organism>
<feature type="compositionally biased region" description="Basic and acidic residues" evidence="1">
    <location>
        <begin position="543"/>
        <end position="567"/>
    </location>
</feature>
<accession>A0A6A5BSK9</accession>
<dbReference type="VEuPathDB" id="AmoebaDB:FDP41_003014"/>
<feature type="compositionally biased region" description="Low complexity" evidence="1">
    <location>
        <begin position="449"/>
        <end position="465"/>
    </location>
</feature>
<dbReference type="VEuPathDB" id="AmoebaDB:NfTy_058350"/>
<dbReference type="VEuPathDB" id="AmoebaDB:NF0095930"/>
<comment type="caution">
    <text evidence="2">The sequence shown here is derived from an EMBL/GenBank/DDBJ whole genome shotgun (WGS) entry which is preliminary data.</text>
</comment>
<keyword evidence="3" id="KW-1185">Reference proteome</keyword>
<dbReference type="Proteomes" id="UP000444721">
    <property type="component" value="Unassembled WGS sequence"/>
</dbReference>
<evidence type="ECO:0000256" key="1">
    <source>
        <dbReference type="SAM" id="MobiDB-lite"/>
    </source>
</evidence>
<evidence type="ECO:0000313" key="2">
    <source>
        <dbReference type="EMBL" id="KAF0977692.1"/>
    </source>
</evidence>
<reference evidence="2 3" key="1">
    <citation type="journal article" date="2019" name="Sci. Rep.">
        <title>Nanopore sequencing improves the draft genome of the human pathogenic amoeba Naegleria fowleri.</title>
        <authorList>
            <person name="Liechti N."/>
            <person name="Schurch N."/>
            <person name="Bruggmann R."/>
            <person name="Wittwer M."/>
        </authorList>
    </citation>
    <scope>NUCLEOTIDE SEQUENCE [LARGE SCALE GENOMIC DNA]</scope>
    <source>
        <strain evidence="2 3">ATCC 30894</strain>
    </source>
</reference>
<sequence>MSIGPDKSNTQLDPKVFSSILDFLSQQSHQQQQNASSFVMSLNNPSSLLPMNKLNNNNNNSDPNSLLVMALQQDREQQQPQMDLAGSILLQQQQQPMNNHSNHSWMNVAATCHPPTTAIMSPPTQATLSTLNNSDLIQPLYLNSSSLTSHTLPSNSQMSNTPSSIITSLQPSTCNNNNKEEITTNITMIGTNCEEDPATTTPLGMLSTTNLLMSPNDVAIEMLLASVLKGSRFHETNEDCKSTLATIAQDANVGADGTNSLNSNSIDGNNASVQSALLQQMVFASDYKNESQQQQQQTPQRVVISMSHQLNDHPISACVLNTHHHHMSTSTCSALPATCHQPQEYSNCSKSSSTSACSSSFTDGGVGGGDYTPTTTSNSSSSRTFENSELLFLESTSLVQEDFQVSANSQPLFNNNHNHNNLSNKQQPQLVLNSKTSPNRSHSQHMKKSSSSPPQRKSTTKTTIMTPPPPIMGSTCTKMTTNVRESGGGGIKKKKRKTDISNTNAASLLSGRMVSMTTPEEMSRRFQRMSNEEGVKRKRGRPKKETEPYAVRFEKMENPKELVTKKR</sequence>
<protein>
    <submittedName>
        <fullName evidence="2">Uncharacterized protein</fullName>
    </submittedName>
</protein>
<evidence type="ECO:0000313" key="3">
    <source>
        <dbReference type="Proteomes" id="UP000444721"/>
    </source>
</evidence>
<dbReference type="OrthoDB" id="10679177at2759"/>
<feature type="region of interest" description="Disordered" evidence="1">
    <location>
        <begin position="359"/>
        <end position="383"/>
    </location>
</feature>
<feature type="region of interest" description="Disordered" evidence="1">
    <location>
        <begin position="518"/>
        <end position="567"/>
    </location>
</feature>
<feature type="region of interest" description="Disordered" evidence="1">
    <location>
        <begin position="409"/>
        <end position="500"/>
    </location>
</feature>
<dbReference type="EMBL" id="VFQX01000033">
    <property type="protein sequence ID" value="KAF0977692.1"/>
    <property type="molecule type" value="Genomic_DNA"/>
</dbReference>
<feature type="compositionally biased region" description="Low complexity" evidence="1">
    <location>
        <begin position="372"/>
        <end position="383"/>
    </location>
</feature>
<dbReference type="GeneID" id="68110232"/>
<name>A0A6A5BSK9_NAEFO</name>